<organism evidence="7">
    <name type="scientific">marine sediment metagenome</name>
    <dbReference type="NCBI Taxonomy" id="412755"/>
    <lineage>
        <taxon>unclassified sequences</taxon>
        <taxon>metagenomes</taxon>
        <taxon>ecological metagenomes</taxon>
    </lineage>
</organism>
<keyword evidence="4" id="KW-0012">Acyltransferase</keyword>
<dbReference type="SUPFAM" id="SSF55048">
    <property type="entry name" value="Probable ACP-binding domain of malonyl-CoA ACP transacylase"/>
    <property type="match status" value="1"/>
</dbReference>
<dbReference type="InterPro" id="IPR001227">
    <property type="entry name" value="Ac_transferase_dom_sf"/>
</dbReference>
<reference evidence="7" key="1">
    <citation type="journal article" date="2014" name="Front. Microbiol.">
        <title>High frequency of phylogenetically diverse reductive dehalogenase-homologous genes in deep subseafloor sedimentary metagenomes.</title>
        <authorList>
            <person name="Kawai M."/>
            <person name="Futagami T."/>
            <person name="Toyoda A."/>
            <person name="Takaki Y."/>
            <person name="Nishi S."/>
            <person name="Hori S."/>
            <person name="Arai W."/>
            <person name="Tsubouchi T."/>
            <person name="Morono Y."/>
            <person name="Uchiyama I."/>
            <person name="Ito T."/>
            <person name="Fujiyama A."/>
            <person name="Inagaki F."/>
            <person name="Takami H."/>
        </authorList>
    </citation>
    <scope>NUCLEOTIDE SEQUENCE</scope>
    <source>
        <strain evidence="7">Expedition CK06-06</strain>
    </source>
</reference>
<comment type="caution">
    <text evidence="7">The sequence shown here is derived from an EMBL/GenBank/DDBJ whole genome shotgun (WGS) entry which is preliminary data.</text>
</comment>
<name>X1A6U9_9ZZZZ</name>
<dbReference type="InterPro" id="IPR016036">
    <property type="entry name" value="Malonyl_transacylase_ACP-bd"/>
</dbReference>
<dbReference type="EMBL" id="BART01001279">
    <property type="protein sequence ID" value="GAG65892.1"/>
    <property type="molecule type" value="Genomic_DNA"/>
</dbReference>
<dbReference type="AlphaFoldDB" id="X1A6U9"/>
<dbReference type="Pfam" id="PF00698">
    <property type="entry name" value="Acyl_transf_1"/>
    <property type="match status" value="1"/>
</dbReference>
<dbReference type="NCBIfam" id="TIGR00128">
    <property type="entry name" value="fabD"/>
    <property type="match status" value="1"/>
</dbReference>
<dbReference type="SMART" id="SM00827">
    <property type="entry name" value="PKS_AT"/>
    <property type="match status" value="1"/>
</dbReference>
<dbReference type="Gene3D" id="3.40.366.10">
    <property type="entry name" value="Malonyl-Coenzyme A Acyl Carrier Protein, domain 2"/>
    <property type="match status" value="1"/>
</dbReference>
<dbReference type="GO" id="GO:0006633">
    <property type="term" value="P:fatty acid biosynthetic process"/>
    <property type="evidence" value="ECO:0007669"/>
    <property type="project" value="TreeGrafter"/>
</dbReference>
<dbReference type="EC" id="2.3.1.39" evidence="2"/>
<evidence type="ECO:0000256" key="3">
    <source>
        <dbReference type="ARBA" id="ARBA00022679"/>
    </source>
</evidence>
<proteinExistence type="inferred from homology"/>
<dbReference type="InterPro" id="IPR014043">
    <property type="entry name" value="Acyl_transferase_dom"/>
</dbReference>
<feature type="domain" description="Malonyl-CoA:ACP transacylase (MAT)" evidence="6">
    <location>
        <begin position="43"/>
        <end position="328"/>
    </location>
</feature>
<evidence type="ECO:0000259" key="6">
    <source>
        <dbReference type="SMART" id="SM00827"/>
    </source>
</evidence>
<comment type="catalytic activity">
    <reaction evidence="5">
        <text>holo-[ACP] + malonyl-CoA = malonyl-[ACP] + CoA</text>
        <dbReference type="Rhea" id="RHEA:41792"/>
        <dbReference type="Rhea" id="RHEA-COMP:9623"/>
        <dbReference type="Rhea" id="RHEA-COMP:9685"/>
        <dbReference type="ChEBI" id="CHEBI:57287"/>
        <dbReference type="ChEBI" id="CHEBI:57384"/>
        <dbReference type="ChEBI" id="CHEBI:64479"/>
        <dbReference type="ChEBI" id="CHEBI:78449"/>
        <dbReference type="EC" id="2.3.1.39"/>
    </reaction>
</comment>
<dbReference type="InterPro" id="IPR004410">
    <property type="entry name" value="Malonyl_CoA-ACP_transAc_FabD"/>
</dbReference>
<dbReference type="InterPro" id="IPR024925">
    <property type="entry name" value="Malonyl_CoA-ACP_transAc"/>
</dbReference>
<evidence type="ECO:0000313" key="7">
    <source>
        <dbReference type="EMBL" id="GAG65892.1"/>
    </source>
</evidence>
<dbReference type="GO" id="GO:0005829">
    <property type="term" value="C:cytosol"/>
    <property type="evidence" value="ECO:0007669"/>
    <property type="project" value="TreeGrafter"/>
</dbReference>
<dbReference type="InterPro" id="IPR050858">
    <property type="entry name" value="Mal-CoA-ACP_Trans/PKS_FabD"/>
</dbReference>
<dbReference type="PIRSF" id="PIRSF000446">
    <property type="entry name" value="Mct"/>
    <property type="match status" value="1"/>
</dbReference>
<dbReference type="InterPro" id="IPR016035">
    <property type="entry name" value="Acyl_Trfase/lysoPLipase"/>
</dbReference>
<comment type="similarity">
    <text evidence="1">Belongs to the FabD family.</text>
</comment>
<evidence type="ECO:0000256" key="4">
    <source>
        <dbReference type="ARBA" id="ARBA00023315"/>
    </source>
</evidence>
<protein>
    <recommendedName>
        <fullName evidence="2">[acyl-carrier-protein] S-malonyltransferase</fullName>
        <ecNumber evidence="2">2.3.1.39</ecNumber>
    </recommendedName>
</protein>
<dbReference type="FunFam" id="3.30.70.250:FF:000001">
    <property type="entry name" value="Malonyl CoA-acyl carrier protein transacylase"/>
    <property type="match status" value="1"/>
</dbReference>
<accession>X1A6U9</accession>
<gene>
    <name evidence="7" type="ORF">S01H4_04684</name>
</gene>
<keyword evidence="3" id="KW-0808">Transferase</keyword>
<dbReference type="SUPFAM" id="SSF52151">
    <property type="entry name" value="FabD/lysophospholipase-like"/>
    <property type="match status" value="1"/>
</dbReference>
<evidence type="ECO:0000256" key="2">
    <source>
        <dbReference type="ARBA" id="ARBA00013258"/>
    </source>
</evidence>
<feature type="non-terminal residue" evidence="7">
    <location>
        <position position="1"/>
    </location>
</feature>
<dbReference type="PANTHER" id="PTHR42681:SF1">
    <property type="entry name" value="MALONYL-COA-ACYL CARRIER PROTEIN TRANSACYLASE, MITOCHONDRIAL"/>
    <property type="match status" value="1"/>
</dbReference>
<sequence length="337" mass="37165">VSTTISPFLILPSFAASSRAIITEAAEVFPYLFKFTKTLSFFIFKTLIRAEILFSKANKALKEKRVNISKICFEGPEEELKNTVNAQPAILTISTILYKLLRKNKIKPSIVAGHSLGEYSALVASSAIKFEDAVKLVRKRGEYMQSATPAGTGSMLAIIGLEKDEISKLCEKINDIGIVEIANHNSPTQIVVSGEIKALEKLSVLAKEKGARMAIPLKVSAPFHSSLMETAKENLARYLEKVKIDNPKIPISCNVSAGYINNKEEVRSALIKQMTHPVKWVDSITKMNSEGINCFIEVGPGKVLRGLIRQIVPESKVFNVFDSNSLKNVVEKIKEVL</sequence>
<dbReference type="PANTHER" id="PTHR42681">
    <property type="entry name" value="MALONYL-COA-ACYL CARRIER PROTEIN TRANSACYLASE, MITOCHONDRIAL"/>
    <property type="match status" value="1"/>
</dbReference>
<dbReference type="Gene3D" id="3.30.70.250">
    <property type="entry name" value="Malonyl-CoA ACP transacylase, ACP-binding"/>
    <property type="match status" value="1"/>
</dbReference>
<evidence type="ECO:0000256" key="1">
    <source>
        <dbReference type="ARBA" id="ARBA00008217"/>
    </source>
</evidence>
<evidence type="ECO:0000256" key="5">
    <source>
        <dbReference type="ARBA" id="ARBA00048462"/>
    </source>
</evidence>
<dbReference type="GO" id="GO:0004314">
    <property type="term" value="F:[acyl-carrier-protein] S-malonyltransferase activity"/>
    <property type="evidence" value="ECO:0007669"/>
    <property type="project" value="UniProtKB-EC"/>
</dbReference>